<keyword evidence="6" id="KW-0411">Iron-sulfur</keyword>
<evidence type="ECO:0000256" key="2">
    <source>
        <dbReference type="ARBA" id="ARBA00022679"/>
    </source>
</evidence>
<proteinExistence type="predicted"/>
<evidence type="ECO:0000313" key="10">
    <source>
        <dbReference type="Proteomes" id="UP000034562"/>
    </source>
</evidence>
<dbReference type="SUPFAM" id="SSF52242">
    <property type="entry name" value="Cobalamin (vitamin B12)-binding domain"/>
    <property type="match status" value="1"/>
</dbReference>
<dbReference type="PANTHER" id="PTHR43409">
    <property type="entry name" value="ANAEROBIC MAGNESIUM-PROTOPORPHYRIN IX MONOMETHYL ESTER CYCLASE-RELATED"/>
    <property type="match status" value="1"/>
</dbReference>
<dbReference type="GO" id="GO:0031419">
    <property type="term" value="F:cobalamin binding"/>
    <property type="evidence" value="ECO:0007669"/>
    <property type="project" value="InterPro"/>
</dbReference>
<dbReference type="InterPro" id="IPR007197">
    <property type="entry name" value="rSAM"/>
</dbReference>
<dbReference type="CDD" id="cd01335">
    <property type="entry name" value="Radical_SAM"/>
    <property type="match status" value="1"/>
</dbReference>
<evidence type="ECO:0000256" key="5">
    <source>
        <dbReference type="ARBA" id="ARBA00023004"/>
    </source>
</evidence>
<dbReference type="InterPro" id="IPR036724">
    <property type="entry name" value="Cobalamin-bd_sf"/>
</dbReference>
<keyword evidence="3" id="KW-0949">S-adenosyl-L-methionine</keyword>
<feature type="non-terminal residue" evidence="9">
    <location>
        <position position="363"/>
    </location>
</feature>
<dbReference type="Gene3D" id="3.40.50.280">
    <property type="entry name" value="Cobalamin-binding domain"/>
    <property type="match status" value="1"/>
</dbReference>
<evidence type="ECO:0000259" key="7">
    <source>
        <dbReference type="PROSITE" id="PS51332"/>
    </source>
</evidence>
<keyword evidence="2" id="KW-0808">Transferase</keyword>
<keyword evidence="4" id="KW-0479">Metal-binding</keyword>
<dbReference type="SFLD" id="SFLDS00029">
    <property type="entry name" value="Radical_SAM"/>
    <property type="match status" value="1"/>
</dbReference>
<name>A0A0G0VFN0_9BACT</name>
<keyword evidence="5" id="KW-0408">Iron</keyword>
<dbReference type="Pfam" id="PF02310">
    <property type="entry name" value="B12-binding"/>
    <property type="match status" value="1"/>
</dbReference>
<evidence type="ECO:0000256" key="3">
    <source>
        <dbReference type="ARBA" id="ARBA00022691"/>
    </source>
</evidence>
<dbReference type="PANTHER" id="PTHR43409:SF7">
    <property type="entry name" value="BLL1977 PROTEIN"/>
    <property type="match status" value="1"/>
</dbReference>
<sequence length="363" mass="40509">MKDRIKHIGQNPEEMGSYGSVIPFTDITPKVNPSAPFEKLSIKNVESLPDSQRNILFIYPGMITEAPMTLGMLGAVAKQEGWKAHAMVNTFKKPLAVEDYVHKAHEVKANLVGITMLTFNALETYKIVAGLKEAGFPVIMGGPHPTDNPQECLDRGANIVVRGEGEYPIRQILRDFPNVPEGVIKGEVPRNLSELPLPDLDVYDQSAFTDDEGFVRGFNRIHTSRACPAHCTFCASSVLGHDWRPTTVDRIIEDIQRRVDQYGITSIGFADDCFPVDKDRALDFCRRVHEIKLKDSNQKLTIRLNSRVTLVDSELLKAFKDAGVYSIAFGLESFDELSLKRMGKNVTLQQNIEAPWMAHEAGL</sequence>
<dbReference type="InterPro" id="IPR006158">
    <property type="entry name" value="Cobalamin-bd"/>
</dbReference>
<dbReference type="InterPro" id="IPR051198">
    <property type="entry name" value="BchE-like"/>
</dbReference>
<organism evidence="9 10">
    <name type="scientific">Candidatus Woesebacteria bacterium GW2011_GWA2_40_7b</name>
    <dbReference type="NCBI Taxonomy" id="1618563"/>
    <lineage>
        <taxon>Bacteria</taxon>
        <taxon>Candidatus Woeseibacteriota</taxon>
    </lineage>
</organism>
<dbReference type="PROSITE" id="PS51332">
    <property type="entry name" value="B12_BINDING"/>
    <property type="match status" value="1"/>
</dbReference>
<dbReference type="InterPro" id="IPR058240">
    <property type="entry name" value="rSAM_sf"/>
</dbReference>
<comment type="caution">
    <text evidence="9">The sequence shown here is derived from an EMBL/GenBank/DDBJ whole genome shotgun (WGS) entry which is preliminary data.</text>
</comment>
<dbReference type="PROSITE" id="PS51918">
    <property type="entry name" value="RADICAL_SAM"/>
    <property type="match status" value="1"/>
</dbReference>
<feature type="domain" description="B12-binding" evidence="7">
    <location>
        <begin position="52"/>
        <end position="183"/>
    </location>
</feature>
<dbReference type="InterPro" id="IPR023404">
    <property type="entry name" value="rSAM_horseshoe"/>
</dbReference>
<dbReference type="GO" id="GO:0051539">
    <property type="term" value="F:4 iron, 4 sulfur cluster binding"/>
    <property type="evidence" value="ECO:0007669"/>
    <property type="project" value="UniProtKB-KW"/>
</dbReference>
<gene>
    <name evidence="9" type="ORF">UU12_C0015G0001</name>
</gene>
<dbReference type="SFLD" id="SFLDG01082">
    <property type="entry name" value="B12-binding_domain_containing"/>
    <property type="match status" value="1"/>
</dbReference>
<dbReference type="EMBL" id="LBZK01000015">
    <property type="protein sequence ID" value="KKR70865.1"/>
    <property type="molecule type" value="Genomic_DNA"/>
</dbReference>
<evidence type="ECO:0000313" key="9">
    <source>
        <dbReference type="EMBL" id="KKR70865.1"/>
    </source>
</evidence>
<evidence type="ECO:0000259" key="8">
    <source>
        <dbReference type="PROSITE" id="PS51918"/>
    </source>
</evidence>
<reference evidence="9 10" key="1">
    <citation type="journal article" date="2015" name="Nature">
        <title>rRNA introns, odd ribosomes, and small enigmatic genomes across a large radiation of phyla.</title>
        <authorList>
            <person name="Brown C.T."/>
            <person name="Hug L.A."/>
            <person name="Thomas B.C."/>
            <person name="Sharon I."/>
            <person name="Castelle C.J."/>
            <person name="Singh A."/>
            <person name="Wilkins M.J."/>
            <person name="Williams K.H."/>
            <person name="Banfield J.F."/>
        </authorList>
    </citation>
    <scope>NUCLEOTIDE SEQUENCE [LARGE SCALE GENOMIC DNA]</scope>
</reference>
<dbReference type="SUPFAM" id="SSF102114">
    <property type="entry name" value="Radical SAM enzymes"/>
    <property type="match status" value="1"/>
</dbReference>
<comment type="cofactor">
    <cofactor evidence="1">
        <name>[4Fe-4S] cluster</name>
        <dbReference type="ChEBI" id="CHEBI:49883"/>
    </cofactor>
</comment>
<evidence type="ECO:0000256" key="6">
    <source>
        <dbReference type="ARBA" id="ARBA00023014"/>
    </source>
</evidence>
<dbReference type="AlphaFoldDB" id="A0A0G0VFN0"/>
<feature type="domain" description="Radical SAM core" evidence="8">
    <location>
        <begin position="211"/>
        <end position="363"/>
    </location>
</feature>
<dbReference type="Gene3D" id="3.80.30.20">
    <property type="entry name" value="tm_1862 like domain"/>
    <property type="match status" value="1"/>
</dbReference>
<dbReference type="STRING" id="1618563.UU12_C0015G0001"/>
<protein>
    <submittedName>
        <fullName evidence="9">Uncharacterized protein</fullName>
    </submittedName>
</protein>
<evidence type="ECO:0000256" key="4">
    <source>
        <dbReference type="ARBA" id="ARBA00022723"/>
    </source>
</evidence>
<dbReference type="Proteomes" id="UP000034562">
    <property type="component" value="Unassembled WGS sequence"/>
</dbReference>
<dbReference type="GO" id="GO:0003824">
    <property type="term" value="F:catalytic activity"/>
    <property type="evidence" value="ECO:0007669"/>
    <property type="project" value="InterPro"/>
</dbReference>
<dbReference type="Pfam" id="PF04055">
    <property type="entry name" value="Radical_SAM"/>
    <property type="match status" value="1"/>
</dbReference>
<evidence type="ECO:0000256" key="1">
    <source>
        <dbReference type="ARBA" id="ARBA00001966"/>
    </source>
</evidence>
<dbReference type="SFLD" id="SFLDG01123">
    <property type="entry name" value="methyltransferase_(Class_B)"/>
    <property type="match status" value="1"/>
</dbReference>
<dbReference type="InterPro" id="IPR034466">
    <property type="entry name" value="Methyltransferase_Class_B"/>
</dbReference>
<dbReference type="GO" id="GO:0046872">
    <property type="term" value="F:metal ion binding"/>
    <property type="evidence" value="ECO:0007669"/>
    <property type="project" value="UniProtKB-KW"/>
</dbReference>
<accession>A0A0G0VFN0</accession>